<sequence length="114" mass="12997">MEWSLDIPVLFLALGFTCWWLGEWISLTPLKAGEFPVPPLTSDKSGSPVLIRHIGFGIFRIRRKVPGRSDHHSDEPDSSRLTRYTLLSVLPLSKNGRNSLCHFYNPLSLCWTVF</sequence>
<organism evidence="1 2">
    <name type="scientific">Paenibacillus chitinolyticus</name>
    <dbReference type="NCBI Taxonomy" id="79263"/>
    <lineage>
        <taxon>Bacteria</taxon>
        <taxon>Bacillati</taxon>
        <taxon>Bacillota</taxon>
        <taxon>Bacilli</taxon>
        <taxon>Bacillales</taxon>
        <taxon>Paenibacillaceae</taxon>
        <taxon>Paenibacillus</taxon>
    </lineage>
</organism>
<dbReference type="KEGG" id="pchi:PC41400_10330"/>
<dbReference type="Proteomes" id="UP000288943">
    <property type="component" value="Chromosome"/>
</dbReference>
<reference evidence="1 2" key="1">
    <citation type="submission" date="2018-01" db="EMBL/GenBank/DDBJ databases">
        <title>The whole genome sequencing and assembly of Paenibacillus chitinolyticus KCCM 41400 strain.</title>
        <authorList>
            <person name="Kim J.-Y."/>
            <person name="Park M.-K."/>
            <person name="Lee Y.-J."/>
            <person name="Yi H."/>
            <person name="Bahn Y.-S."/>
            <person name="Kim J.F."/>
            <person name="Lee D.-W."/>
        </authorList>
    </citation>
    <scope>NUCLEOTIDE SEQUENCE [LARGE SCALE GENOMIC DNA]</scope>
    <source>
        <strain evidence="1 2">KCCM 41400</strain>
    </source>
</reference>
<protein>
    <submittedName>
        <fullName evidence="1">Uncharacterized protein</fullName>
    </submittedName>
</protein>
<accession>A0A410WUL1</accession>
<gene>
    <name evidence="1" type="ORF">PC41400_10330</name>
</gene>
<dbReference type="AlphaFoldDB" id="A0A410WUL1"/>
<evidence type="ECO:0000313" key="2">
    <source>
        <dbReference type="Proteomes" id="UP000288943"/>
    </source>
</evidence>
<proteinExistence type="predicted"/>
<evidence type="ECO:0000313" key="1">
    <source>
        <dbReference type="EMBL" id="QAV18042.1"/>
    </source>
</evidence>
<name>A0A410WUL1_9BACL</name>
<dbReference type="OrthoDB" id="9886595at2"/>
<dbReference type="EMBL" id="CP026520">
    <property type="protein sequence ID" value="QAV18042.1"/>
    <property type="molecule type" value="Genomic_DNA"/>
</dbReference>